<organism evidence="2 3">
    <name type="scientific">Canna indica</name>
    <name type="common">Indian-shot</name>
    <dbReference type="NCBI Taxonomy" id="4628"/>
    <lineage>
        <taxon>Eukaryota</taxon>
        <taxon>Viridiplantae</taxon>
        <taxon>Streptophyta</taxon>
        <taxon>Embryophyta</taxon>
        <taxon>Tracheophyta</taxon>
        <taxon>Spermatophyta</taxon>
        <taxon>Magnoliopsida</taxon>
        <taxon>Liliopsida</taxon>
        <taxon>Zingiberales</taxon>
        <taxon>Cannaceae</taxon>
        <taxon>Canna</taxon>
    </lineage>
</organism>
<proteinExistence type="predicted"/>
<evidence type="ECO:0000256" key="1">
    <source>
        <dbReference type="SAM" id="MobiDB-lite"/>
    </source>
</evidence>
<dbReference type="Proteomes" id="UP001327560">
    <property type="component" value="Chromosome 5"/>
</dbReference>
<name>A0AAQ3KI40_9LILI</name>
<dbReference type="PANTHER" id="PTHR36740">
    <property type="entry name" value="PRC DOMAIN-CONTAINING PROTEIN"/>
    <property type="match status" value="1"/>
</dbReference>
<dbReference type="InterPro" id="IPR011033">
    <property type="entry name" value="PRC_barrel-like_sf"/>
</dbReference>
<evidence type="ECO:0000313" key="3">
    <source>
        <dbReference type="Proteomes" id="UP001327560"/>
    </source>
</evidence>
<gene>
    <name evidence="2" type="ORF">Cni_G15576</name>
</gene>
<keyword evidence="3" id="KW-1185">Reference proteome</keyword>
<evidence type="ECO:0000313" key="2">
    <source>
        <dbReference type="EMBL" id="WOL06842.1"/>
    </source>
</evidence>
<dbReference type="EMBL" id="CP136894">
    <property type="protein sequence ID" value="WOL06842.1"/>
    <property type="molecule type" value="Genomic_DNA"/>
</dbReference>
<reference evidence="2 3" key="1">
    <citation type="submission" date="2023-10" db="EMBL/GenBank/DDBJ databases">
        <title>Chromosome-scale genome assembly provides insights into flower coloration mechanisms of Canna indica.</title>
        <authorList>
            <person name="Li C."/>
        </authorList>
    </citation>
    <scope>NUCLEOTIDE SEQUENCE [LARGE SCALE GENOMIC DNA]</scope>
    <source>
        <tissue evidence="2">Flower</tissue>
    </source>
</reference>
<evidence type="ECO:0008006" key="4">
    <source>
        <dbReference type="Google" id="ProtNLM"/>
    </source>
</evidence>
<dbReference type="PANTHER" id="PTHR36740:SF1">
    <property type="entry name" value="PRC-BARREL DOMAIN-CONTAINING PROTEIN"/>
    <property type="match status" value="1"/>
</dbReference>
<sequence>MFDFASLSTSTCEICISKFSMRIDDRINQRLPDSRYLDAAASRKGRIWSLGAAYRGDFKPSSRKGLIISSSVSPSAISGDKEANRYAPSDEFVEIRPGDEEANNLVSESGKEEERAGFETSQPSSFDFIELKRELEKEETLNGMRGDDEDDFIPPGGVGSTALDSAELGGLVGQVGVKGRRQMMKRSNLLAKQVISIQSARSLGFVSQLWVNTRSWMAILVEVRSNLLYGEMEQFLLEDVRQVGDVVLVDDESVMENETKMIGLDTLVGYNVVTSGRRNVGKVRGYTFNINSGAVESLEFDSFGLSIIPSSLVSTYCLLIDDVLEVVSDTVVVHEGAISQVQRLTKGIWDAQNADRTRDELGEYPRFGRNDSGIFGRTRRKNFNGRNSHRRMREMEDDWELPIDY</sequence>
<protein>
    <recommendedName>
        <fullName evidence="4">PRC-barrel domain-containing protein</fullName>
    </recommendedName>
</protein>
<dbReference type="SUPFAM" id="SSF50346">
    <property type="entry name" value="PRC-barrel domain"/>
    <property type="match status" value="2"/>
</dbReference>
<accession>A0AAQ3KI40</accession>
<dbReference type="AlphaFoldDB" id="A0AAQ3KI40"/>
<feature type="region of interest" description="Disordered" evidence="1">
    <location>
        <begin position="97"/>
        <end position="121"/>
    </location>
</feature>